<evidence type="ECO:0000313" key="1">
    <source>
        <dbReference type="EMBL" id="QLL77765.1"/>
    </source>
</evidence>
<dbReference type="KEGG" id="lsw:GTO87_03600"/>
<gene>
    <name evidence="1" type="ORF">GTO87_03600</name>
</gene>
<name>A0A7H9EKS3_9LACO</name>
<organism evidence="1 2">
    <name type="scientific">Ligilactobacillus saerimneri</name>
    <dbReference type="NCBI Taxonomy" id="228229"/>
    <lineage>
        <taxon>Bacteria</taxon>
        <taxon>Bacillati</taxon>
        <taxon>Bacillota</taxon>
        <taxon>Bacilli</taxon>
        <taxon>Lactobacillales</taxon>
        <taxon>Lactobacillaceae</taxon>
        <taxon>Ligilactobacillus</taxon>
    </lineage>
</organism>
<protein>
    <submittedName>
        <fullName evidence="1">Uncharacterized protein</fullName>
    </submittedName>
</protein>
<accession>A0A7H9EKS3</accession>
<dbReference type="AlphaFoldDB" id="A0A7H9EKS3"/>
<sequence>MGKLPQSFLDATDRLYAKYGANYMDAAPAGDPDVKIILAWRAGLEKEKPRVSTKLVKKDPKSPMNRRKFRRMPAEHRYRYLTALKHAHPDWSEEKLCSWIGISMIEYWTYKNKQAATTVYKYLIFTETGDFINGYFDLDEIGRLYDVGKKTKNLTTLKAELKRKGYILRKR</sequence>
<dbReference type="RefSeq" id="WP_180849541.1">
    <property type="nucleotide sequence ID" value="NZ_CP047418.1"/>
</dbReference>
<reference evidence="1 2" key="1">
    <citation type="submission" date="2020-01" db="EMBL/GenBank/DDBJ databases">
        <title>Complete and circular genome sequences of six lactobacillus isolates from horses.</title>
        <authorList>
            <person name="Hassan H.M."/>
        </authorList>
    </citation>
    <scope>NUCLEOTIDE SEQUENCE [LARGE SCALE GENOMIC DNA]</scope>
    <source>
        <strain evidence="1 2">1A</strain>
    </source>
</reference>
<dbReference type="Proteomes" id="UP000510886">
    <property type="component" value="Chromosome"/>
</dbReference>
<proteinExistence type="predicted"/>
<dbReference type="EMBL" id="CP047418">
    <property type="protein sequence ID" value="QLL77765.1"/>
    <property type="molecule type" value="Genomic_DNA"/>
</dbReference>
<evidence type="ECO:0000313" key="2">
    <source>
        <dbReference type="Proteomes" id="UP000510886"/>
    </source>
</evidence>